<dbReference type="RefSeq" id="WP_259313537.1">
    <property type="nucleotide sequence ID" value="NZ_CP087164.1"/>
</dbReference>
<dbReference type="PANTHER" id="PTHR11365">
    <property type="entry name" value="5-OXOPROLINASE RELATED"/>
    <property type="match status" value="1"/>
</dbReference>
<dbReference type="Pfam" id="PF19278">
    <property type="entry name" value="Hydant_A_C"/>
    <property type="match status" value="1"/>
</dbReference>
<keyword evidence="6" id="KW-1185">Reference proteome</keyword>
<dbReference type="InterPro" id="IPR008040">
    <property type="entry name" value="Hydant_A_N"/>
</dbReference>
<dbReference type="GO" id="GO:0005829">
    <property type="term" value="C:cytosol"/>
    <property type="evidence" value="ECO:0007669"/>
    <property type="project" value="TreeGrafter"/>
</dbReference>
<feature type="domain" description="Hydantoinase A/oxoprolinase" evidence="2">
    <location>
        <begin position="205"/>
        <end position="491"/>
    </location>
</feature>
<dbReference type="EMBL" id="CP087164">
    <property type="protein sequence ID" value="UGS33845.1"/>
    <property type="molecule type" value="Genomic_DNA"/>
</dbReference>
<dbReference type="GO" id="GO:0006749">
    <property type="term" value="P:glutathione metabolic process"/>
    <property type="evidence" value="ECO:0007669"/>
    <property type="project" value="TreeGrafter"/>
</dbReference>
<name>A0A9E6XS95_9ACTN</name>
<protein>
    <submittedName>
        <fullName evidence="5">Acetophenone carboxylase gamma subunit</fullName>
        <ecNumber evidence="5">6.4.1.8</ecNumber>
    </submittedName>
</protein>
<evidence type="ECO:0000313" key="5">
    <source>
        <dbReference type="EMBL" id="UGS33845.1"/>
    </source>
</evidence>
<dbReference type="Pfam" id="PF01968">
    <property type="entry name" value="Hydantoinase_A"/>
    <property type="match status" value="1"/>
</dbReference>
<dbReference type="KEGG" id="sbae:DSM104329_00210"/>
<dbReference type="InterPro" id="IPR043129">
    <property type="entry name" value="ATPase_NBD"/>
</dbReference>
<dbReference type="Proteomes" id="UP001162834">
    <property type="component" value="Chromosome"/>
</dbReference>
<dbReference type="GO" id="GO:0016874">
    <property type="term" value="F:ligase activity"/>
    <property type="evidence" value="ECO:0007669"/>
    <property type="project" value="UniProtKB-KW"/>
</dbReference>
<dbReference type="AlphaFoldDB" id="A0A9E6XS95"/>
<feature type="domain" description="Acetophenone carboxylase-like C-terminal" evidence="4">
    <location>
        <begin position="506"/>
        <end position="676"/>
    </location>
</feature>
<dbReference type="Pfam" id="PF05378">
    <property type="entry name" value="Hydant_A_N"/>
    <property type="match status" value="1"/>
</dbReference>
<organism evidence="5 6">
    <name type="scientific">Capillimicrobium parvum</name>
    <dbReference type="NCBI Taxonomy" id="2884022"/>
    <lineage>
        <taxon>Bacteria</taxon>
        <taxon>Bacillati</taxon>
        <taxon>Actinomycetota</taxon>
        <taxon>Thermoleophilia</taxon>
        <taxon>Solirubrobacterales</taxon>
        <taxon>Capillimicrobiaceae</taxon>
        <taxon>Capillimicrobium</taxon>
    </lineage>
</organism>
<evidence type="ECO:0000313" key="6">
    <source>
        <dbReference type="Proteomes" id="UP001162834"/>
    </source>
</evidence>
<dbReference type="InterPro" id="IPR002821">
    <property type="entry name" value="Hydantoinase_A"/>
</dbReference>
<evidence type="ECO:0000256" key="1">
    <source>
        <dbReference type="SAM" id="MobiDB-lite"/>
    </source>
</evidence>
<dbReference type="PANTHER" id="PTHR11365:SF23">
    <property type="entry name" value="HYPOTHETICAL 5-OXOPROLINASE (EUROFUNG)-RELATED"/>
    <property type="match status" value="1"/>
</dbReference>
<dbReference type="SUPFAM" id="SSF53067">
    <property type="entry name" value="Actin-like ATPase domain"/>
    <property type="match status" value="1"/>
</dbReference>
<feature type="domain" description="Hydantoinase/oxoprolinase N-terminal" evidence="3">
    <location>
        <begin position="4"/>
        <end position="184"/>
    </location>
</feature>
<accession>A0A9E6XS95</accession>
<sequence length="703" mass="73442">MSYRLGIDVGGTFTDFLLLGDETQLVHKTSSTPDDPSRGFVRGLEEIAERLGVAFGDFMASIELIVHGTTVSTNAALTGNGALTGALLTEGFRDTLRLRDGTRATPYDNHLTPPRPLAARERTHGVGERIGPEGQVHRALDEDGVRAAAAALRADGVEAVAVSFMHSPQNDAHERRALEILGEELPDVYVTASHELLSQIRYYPRTSTTVLNAYVGPIISRYMAALTERLDGLRFAGVLLIMQSNGGVATPAEVSRRAALSLLSGPAAGPTAGIEHLSRAGIADCLTVDMGGTSFDVAMVKDGRPVTMTDAVVAEWPLALPTIDIHTIGAGGGSIATVDEGGLLHVGPQSAGAEPGPACYGRGGTLPTVTDADLVLGYLSPDNPLAGGMRLDLEAARAAFAPVADALGVSIEEAAAGVYDIVNVNMATGVRDVTVRRGLDPRDFPVVVAGGAGPVHAAAIAAELEVALLCVPRESSIFCAAGMLMCDFQHDEVRALKRPLADVTSDELAAVLDGLAAHGRGTLHGEGVGDDAISFQASLDLRYVGQWHELQVPLDWTPGGAPGLEAMAERFHAVHDRMFGYASPSSAIECLAVRLSAVGATPSPDLSDLDEMAVGREAPSGSRETWSPRRRAMAGTPVYDGHGLRPGFEVSGPAIVELATTTIVVLEGFDLIVDRRGAFLLCAGEHGRALAEPLVPALDSTAS</sequence>
<proteinExistence type="predicted"/>
<dbReference type="InterPro" id="IPR045079">
    <property type="entry name" value="Oxoprolinase-like"/>
</dbReference>
<dbReference type="InterPro" id="IPR049517">
    <property type="entry name" value="ACX-like_C"/>
</dbReference>
<evidence type="ECO:0000259" key="4">
    <source>
        <dbReference type="Pfam" id="PF19278"/>
    </source>
</evidence>
<dbReference type="GO" id="GO:0017168">
    <property type="term" value="F:5-oxoprolinase (ATP-hydrolyzing) activity"/>
    <property type="evidence" value="ECO:0007669"/>
    <property type="project" value="TreeGrafter"/>
</dbReference>
<reference evidence="5" key="1">
    <citation type="journal article" date="2022" name="Int. J. Syst. Evol. Microbiol.">
        <title>Pseudomonas aegrilactucae sp. nov. and Pseudomonas morbosilactucae sp. nov., pathogens causing bacterial rot of lettuce in Japan.</title>
        <authorList>
            <person name="Sawada H."/>
            <person name="Fujikawa T."/>
            <person name="Satou M."/>
        </authorList>
    </citation>
    <scope>NUCLEOTIDE SEQUENCE</scope>
    <source>
        <strain evidence="5">0166_1</strain>
    </source>
</reference>
<evidence type="ECO:0000259" key="3">
    <source>
        <dbReference type="Pfam" id="PF05378"/>
    </source>
</evidence>
<keyword evidence="5" id="KW-0436">Ligase</keyword>
<feature type="region of interest" description="Disordered" evidence="1">
    <location>
        <begin position="606"/>
        <end position="628"/>
    </location>
</feature>
<evidence type="ECO:0000259" key="2">
    <source>
        <dbReference type="Pfam" id="PF01968"/>
    </source>
</evidence>
<gene>
    <name evidence="5" type="primary">apc3_2</name>
    <name evidence="5" type="ORF">DSM104329_00210</name>
</gene>
<dbReference type="EC" id="6.4.1.8" evidence="5"/>